<evidence type="ECO:0000256" key="1">
    <source>
        <dbReference type="ARBA" id="ARBA00004651"/>
    </source>
</evidence>
<feature type="transmembrane region" description="Helical" evidence="6">
    <location>
        <begin position="47"/>
        <end position="64"/>
    </location>
</feature>
<evidence type="ECO:0000256" key="6">
    <source>
        <dbReference type="SAM" id="Phobius"/>
    </source>
</evidence>
<dbReference type="GO" id="GO:0005436">
    <property type="term" value="F:sodium:phosphate symporter activity"/>
    <property type="evidence" value="ECO:0007669"/>
    <property type="project" value="InterPro"/>
</dbReference>
<dbReference type="PANTHER" id="PTHR10010">
    <property type="entry name" value="SOLUTE CARRIER FAMILY 34 SODIUM PHOSPHATE , MEMBER 2-RELATED"/>
    <property type="match status" value="1"/>
</dbReference>
<dbReference type="Proteomes" id="UP000003793">
    <property type="component" value="Unassembled WGS sequence"/>
</dbReference>
<dbReference type="HOGENOM" id="CLU_050150_0_0_9"/>
<keyword evidence="5 6" id="KW-0472">Membrane</keyword>
<feature type="transmembrane region" description="Helical" evidence="6">
    <location>
        <begin position="176"/>
        <end position="199"/>
    </location>
</feature>
<keyword evidence="3 6" id="KW-0812">Transmembrane</keyword>
<gene>
    <name evidence="7" type="ORF">COPCOM_01521</name>
</gene>
<sequence>MNEKIQIIFGLLGGLAVFIYGMNMMSECLQKAAGDKMKSILALLTKNPLLGVLAGALTTAVLQSSSATTVMAIGFVSAGLMNLPQAISIIFGANIGTTMTAQIIAFKISDYIYVIIFIGFLISFVTKSEKVKSIGQTIFAFGLLFLGIETMGDVMKPLASSPVFTDLIGRVAHIPVLGVAVGTFMTLVVQSSSATIAVLQNFASQPGPDGVTSILGLAGAIPILLGDNIGTTITALLASIGQSKDAKRTAVAHCIFNISGCFLFIWFVKPFAALIQNISPKGPEIEAISRQIANAHTVFNITMTLIWVCLIKLMVKIVMTLIPDGKKKVLKIQAARFIWMKISSVSRQQRCSLWQKRFSV</sequence>
<dbReference type="PANTHER" id="PTHR10010:SF46">
    <property type="entry name" value="SODIUM-DEPENDENT PHOSPHATE TRANSPORT PROTEIN 2B"/>
    <property type="match status" value="1"/>
</dbReference>
<dbReference type="EMBL" id="ABVR01000039">
    <property type="protein sequence ID" value="EEG90284.1"/>
    <property type="molecule type" value="Genomic_DNA"/>
</dbReference>
<feature type="transmembrane region" description="Helical" evidence="6">
    <location>
        <begin position="250"/>
        <end position="268"/>
    </location>
</feature>
<keyword evidence="2" id="KW-1003">Cell membrane</keyword>
<evidence type="ECO:0000256" key="2">
    <source>
        <dbReference type="ARBA" id="ARBA00022475"/>
    </source>
</evidence>
<reference evidence="7 8" key="1">
    <citation type="submission" date="2009-02" db="EMBL/GenBank/DDBJ databases">
        <authorList>
            <person name="Fulton L."/>
            <person name="Clifton S."/>
            <person name="Fulton B."/>
            <person name="Xu J."/>
            <person name="Minx P."/>
            <person name="Pepin K.H."/>
            <person name="Johnson M."/>
            <person name="Bhonagiri V."/>
            <person name="Nash W.E."/>
            <person name="Mardis E.R."/>
            <person name="Wilson R.K."/>
        </authorList>
    </citation>
    <scope>NUCLEOTIDE SEQUENCE [LARGE SCALE GENOMIC DNA]</scope>
    <source>
        <strain evidence="7 8">ATCC 27758</strain>
    </source>
</reference>
<evidence type="ECO:0000313" key="8">
    <source>
        <dbReference type="Proteomes" id="UP000003793"/>
    </source>
</evidence>
<dbReference type="NCBIfam" id="NF037997">
    <property type="entry name" value="Na_Pi_symport"/>
    <property type="match status" value="1"/>
</dbReference>
<dbReference type="AlphaFoldDB" id="C0B8P7"/>
<feature type="transmembrane region" description="Helical" evidence="6">
    <location>
        <begin position="70"/>
        <end position="96"/>
    </location>
</feature>
<name>C0B8P7_9FIRM</name>
<dbReference type="GO" id="GO:0044341">
    <property type="term" value="P:sodium-dependent phosphate transport"/>
    <property type="evidence" value="ECO:0007669"/>
    <property type="project" value="InterPro"/>
</dbReference>
<feature type="transmembrane region" description="Helical" evidence="6">
    <location>
        <begin position="298"/>
        <end position="322"/>
    </location>
</feature>
<accession>C0B8P7</accession>
<feature type="transmembrane region" description="Helical" evidence="6">
    <location>
        <begin position="211"/>
        <end position="238"/>
    </location>
</feature>
<evidence type="ECO:0000313" key="7">
    <source>
        <dbReference type="EMBL" id="EEG90284.1"/>
    </source>
</evidence>
<reference evidence="7 8" key="2">
    <citation type="submission" date="2009-03" db="EMBL/GenBank/DDBJ databases">
        <title>Draft genome sequence of Coprococcus comes (ATCC 27758).</title>
        <authorList>
            <person name="Sudarsanam P."/>
            <person name="Ley R."/>
            <person name="Guruge J."/>
            <person name="Turnbaugh P.J."/>
            <person name="Mahowald M."/>
            <person name="Liep D."/>
            <person name="Gordon J."/>
        </authorList>
    </citation>
    <scope>NUCLEOTIDE SEQUENCE [LARGE SCALE GENOMIC DNA]</scope>
    <source>
        <strain evidence="7 8">ATCC 27758</strain>
    </source>
</reference>
<comment type="subcellular location">
    <subcellularLocation>
        <location evidence="1">Cell membrane</location>
        <topology evidence="1">Multi-pass membrane protein</topology>
    </subcellularLocation>
</comment>
<evidence type="ECO:0000256" key="3">
    <source>
        <dbReference type="ARBA" id="ARBA00022692"/>
    </source>
</evidence>
<feature type="transmembrane region" description="Helical" evidence="6">
    <location>
        <begin position="108"/>
        <end position="126"/>
    </location>
</feature>
<dbReference type="Pfam" id="PF02690">
    <property type="entry name" value="Na_Pi_cotrans"/>
    <property type="match status" value="1"/>
</dbReference>
<protein>
    <submittedName>
        <fullName evidence="7">Na/Pi-cotransporter II-like protein</fullName>
    </submittedName>
</protein>
<keyword evidence="4 6" id="KW-1133">Transmembrane helix</keyword>
<dbReference type="NCBIfam" id="TIGR00704">
    <property type="entry name" value="NaPi_cotrn_rel"/>
    <property type="match status" value="1"/>
</dbReference>
<dbReference type="InterPro" id="IPR004633">
    <property type="entry name" value="NaPi_cotrn-rel/YqeW-like"/>
</dbReference>
<evidence type="ECO:0000256" key="5">
    <source>
        <dbReference type="ARBA" id="ARBA00023136"/>
    </source>
</evidence>
<comment type="caution">
    <text evidence="7">The sequence shown here is derived from an EMBL/GenBank/DDBJ whole genome shotgun (WGS) entry which is preliminary data.</text>
</comment>
<organism evidence="7 8">
    <name type="scientific">Coprococcus comes ATCC 27758</name>
    <dbReference type="NCBI Taxonomy" id="470146"/>
    <lineage>
        <taxon>Bacteria</taxon>
        <taxon>Bacillati</taxon>
        <taxon>Bacillota</taxon>
        <taxon>Clostridia</taxon>
        <taxon>Lachnospirales</taxon>
        <taxon>Lachnospiraceae</taxon>
        <taxon>Coprococcus</taxon>
    </lineage>
</organism>
<dbReference type="InterPro" id="IPR003841">
    <property type="entry name" value="Na/Pi_transpt"/>
</dbReference>
<evidence type="ECO:0000256" key="4">
    <source>
        <dbReference type="ARBA" id="ARBA00022989"/>
    </source>
</evidence>
<proteinExistence type="predicted"/>
<dbReference type="GO" id="GO:0005886">
    <property type="term" value="C:plasma membrane"/>
    <property type="evidence" value="ECO:0007669"/>
    <property type="project" value="UniProtKB-SubCell"/>
</dbReference>
<feature type="transmembrane region" description="Helical" evidence="6">
    <location>
        <begin position="6"/>
        <end position="26"/>
    </location>
</feature>